<dbReference type="STRING" id="1747903.ASR47_100282"/>
<dbReference type="Pfam" id="PF11306">
    <property type="entry name" value="DUF3108"/>
    <property type="match status" value="1"/>
</dbReference>
<reference evidence="1 2" key="1">
    <citation type="submission" date="2016-04" db="EMBL/GenBank/DDBJ databases">
        <title>Draft genome sequence of Janthinobacterium psychrotolerans sp. nov., isolated from freshwater sediments in Denmark.</title>
        <authorList>
            <person name="Gong X."/>
            <person name="Skrivergaard S."/>
            <person name="Korsgaard B.S."/>
            <person name="Schreiber L."/>
            <person name="Marshall I.P."/>
            <person name="Finster K."/>
            <person name="Schramm A."/>
        </authorList>
    </citation>
    <scope>NUCLEOTIDE SEQUENCE [LARGE SCALE GENOMIC DNA]</scope>
    <source>
        <strain evidence="1 2">S3-2</strain>
    </source>
</reference>
<name>A0A1A7BU00_9BURK</name>
<dbReference type="OrthoDB" id="8526020at2"/>
<dbReference type="InterPro" id="IPR021457">
    <property type="entry name" value="DUF3108"/>
</dbReference>
<dbReference type="RefSeq" id="WP_065310046.1">
    <property type="nucleotide sequence ID" value="NZ_LOCQ01000061.1"/>
</dbReference>
<sequence>MTSASFFKPPRRRTVIFVAVIGALHVVALQWLGGHAGRVAVHEQAQLVSMAIVAEAPPPPEAAPPPPVPLPPPPAPPLPALPALPVVDLPQVIVPDAPAPLQVAPVAPSAPENPAPATALAQLPAITPPAETAAPPPVVEQARRYKTDVPASADFDLQVDRRDADGTKWTGVAAMSWQNKGDSYRLSLEVGLSMLITRINLLVLSSEGAIDASGIVPAKATEKRRGRAQTATHFNAADQTIRFSATTATAPWQQGAQDKASLPFQLAAIGRADVSQLAGNIDILVGEEKEATVFRFQMVGEETLDTDMGRLQTWHLRRPPKRGSYSSQLDIWLAPSLQWYPVQIRNTEANGALTTQTVSKITVTGS</sequence>
<comment type="caution">
    <text evidence="1">The sequence shown here is derived from an EMBL/GenBank/DDBJ whole genome shotgun (WGS) entry which is preliminary data.</text>
</comment>
<dbReference type="Proteomes" id="UP000092713">
    <property type="component" value="Unassembled WGS sequence"/>
</dbReference>
<organism evidence="1 2">
    <name type="scientific">Janthinobacterium psychrotolerans</name>
    <dbReference type="NCBI Taxonomy" id="1747903"/>
    <lineage>
        <taxon>Bacteria</taxon>
        <taxon>Pseudomonadati</taxon>
        <taxon>Pseudomonadota</taxon>
        <taxon>Betaproteobacteria</taxon>
        <taxon>Burkholderiales</taxon>
        <taxon>Oxalobacteraceae</taxon>
        <taxon>Janthinobacterium</taxon>
    </lineage>
</organism>
<gene>
    <name evidence="1" type="ORF">ASR47_100282</name>
</gene>
<evidence type="ECO:0008006" key="3">
    <source>
        <dbReference type="Google" id="ProtNLM"/>
    </source>
</evidence>
<evidence type="ECO:0000313" key="2">
    <source>
        <dbReference type="Proteomes" id="UP000092713"/>
    </source>
</evidence>
<proteinExistence type="predicted"/>
<dbReference type="EMBL" id="LOCQ01000061">
    <property type="protein sequence ID" value="OBV37031.1"/>
    <property type="molecule type" value="Genomic_DNA"/>
</dbReference>
<protein>
    <recommendedName>
        <fullName evidence="3">DUF3108 domain-containing protein</fullName>
    </recommendedName>
</protein>
<dbReference type="PATRIC" id="fig|1747903.4.peg.525"/>
<dbReference type="AlphaFoldDB" id="A0A1A7BU00"/>
<evidence type="ECO:0000313" key="1">
    <source>
        <dbReference type="EMBL" id="OBV37031.1"/>
    </source>
</evidence>
<keyword evidence="2" id="KW-1185">Reference proteome</keyword>
<accession>A0A1A7BU00</accession>